<protein>
    <recommendedName>
        <fullName evidence="4">Motility protein</fullName>
    </recommendedName>
</protein>
<organism evidence="2 3">
    <name type="scientific">Devosia algicola</name>
    <dbReference type="NCBI Taxonomy" id="3026418"/>
    <lineage>
        <taxon>Bacteria</taxon>
        <taxon>Pseudomonadati</taxon>
        <taxon>Pseudomonadota</taxon>
        <taxon>Alphaproteobacteria</taxon>
        <taxon>Hyphomicrobiales</taxon>
        <taxon>Devosiaceae</taxon>
        <taxon>Devosia</taxon>
    </lineage>
</organism>
<dbReference type="EMBL" id="CP118246">
    <property type="protein sequence ID" value="WDR01447.1"/>
    <property type="molecule type" value="Genomic_DNA"/>
</dbReference>
<evidence type="ECO:0008006" key="4">
    <source>
        <dbReference type="Google" id="ProtNLM"/>
    </source>
</evidence>
<feature type="region of interest" description="Disordered" evidence="1">
    <location>
        <begin position="41"/>
        <end position="60"/>
    </location>
</feature>
<dbReference type="RefSeq" id="WP_282217858.1">
    <property type="nucleotide sequence ID" value="NZ_CP118246.1"/>
</dbReference>
<evidence type="ECO:0000313" key="2">
    <source>
        <dbReference type="EMBL" id="WDR01447.1"/>
    </source>
</evidence>
<name>A0ABY7YJM9_9HYPH</name>
<proteinExistence type="predicted"/>
<reference evidence="2 3" key="1">
    <citation type="submission" date="2023-02" db="EMBL/GenBank/DDBJ databases">
        <title>Devosia algicola sp. nov., isolated from the phycosphere of marine algae.</title>
        <authorList>
            <person name="Kim J.M."/>
            <person name="Lee J.K."/>
            <person name="Choi B.J."/>
            <person name="Bayburt H."/>
            <person name="Jeon C.O."/>
        </authorList>
    </citation>
    <scope>NUCLEOTIDE SEQUENCE [LARGE SCALE GENOMIC DNA]</scope>
    <source>
        <strain evidence="2 3">G20-9</strain>
    </source>
</reference>
<gene>
    <name evidence="2" type="ORF">PSQ19_11595</name>
</gene>
<keyword evidence="3" id="KW-1185">Reference proteome</keyword>
<evidence type="ECO:0000256" key="1">
    <source>
        <dbReference type="SAM" id="MobiDB-lite"/>
    </source>
</evidence>
<accession>A0ABY7YJM9</accession>
<sequence length="60" mass="6410">MDTDLTMQMVAMSNASSRANMQQAVLKKSIEMDQATADMVSEVSRAAPPPGQGLKIDKLA</sequence>
<evidence type="ECO:0000313" key="3">
    <source>
        <dbReference type="Proteomes" id="UP001220530"/>
    </source>
</evidence>
<dbReference type="Proteomes" id="UP001220530">
    <property type="component" value="Chromosome"/>
</dbReference>